<dbReference type="AlphaFoldDB" id="A0A8H4BR56"/>
<reference evidence="3 4" key="1">
    <citation type="submission" date="2019-09" db="EMBL/GenBank/DDBJ databases">
        <authorList>
            <consortium name="DOE Joint Genome Institute"/>
            <person name="Mondo S.J."/>
            <person name="Navarro-Mendoza M.I."/>
            <person name="Perez-Arques C."/>
            <person name="Panchal S."/>
            <person name="Nicolas F.E."/>
            <person name="Ganguly P."/>
            <person name="Pangilinan J."/>
            <person name="Grigoriev I."/>
            <person name="Heitman J."/>
            <person name="Sanya K."/>
            <person name="Garre V."/>
        </authorList>
    </citation>
    <scope>NUCLEOTIDE SEQUENCE [LARGE SCALE GENOMIC DNA]</scope>
    <source>
        <strain evidence="3 4">MU402</strain>
    </source>
</reference>
<evidence type="ECO:0000256" key="2">
    <source>
        <dbReference type="SAM" id="Phobius"/>
    </source>
</evidence>
<name>A0A8H4BR56_MUCCL</name>
<comment type="caution">
    <text evidence="3">The sequence shown here is derived from an EMBL/GenBank/DDBJ whole genome shotgun (WGS) entry which is preliminary data.</text>
</comment>
<evidence type="ECO:0000256" key="1">
    <source>
        <dbReference type="SAM" id="Coils"/>
    </source>
</evidence>
<keyword evidence="2" id="KW-0812">Transmembrane</keyword>
<proteinExistence type="predicted"/>
<organism evidence="3 4">
    <name type="scientific">Mucor circinelloides f. lusitanicus</name>
    <name type="common">Mucor racemosus var. lusitanicus</name>
    <dbReference type="NCBI Taxonomy" id="29924"/>
    <lineage>
        <taxon>Eukaryota</taxon>
        <taxon>Fungi</taxon>
        <taxon>Fungi incertae sedis</taxon>
        <taxon>Mucoromycota</taxon>
        <taxon>Mucoromycotina</taxon>
        <taxon>Mucoromycetes</taxon>
        <taxon>Mucorales</taxon>
        <taxon>Mucorineae</taxon>
        <taxon>Mucoraceae</taxon>
        <taxon>Mucor</taxon>
    </lineage>
</organism>
<keyword evidence="2" id="KW-1133">Transmembrane helix</keyword>
<keyword evidence="2" id="KW-0472">Membrane</keyword>
<evidence type="ECO:0000313" key="4">
    <source>
        <dbReference type="Proteomes" id="UP000469890"/>
    </source>
</evidence>
<protein>
    <submittedName>
        <fullName evidence="3">Uncharacterized protein</fullName>
    </submittedName>
</protein>
<dbReference type="EMBL" id="JAAECE010000001">
    <property type="protein sequence ID" value="KAF1806933.1"/>
    <property type="molecule type" value="Genomic_DNA"/>
</dbReference>
<dbReference type="Proteomes" id="UP000469890">
    <property type="component" value="Unassembled WGS sequence"/>
</dbReference>
<sequence>MSKILAGIKNNIYPAVALLIIPCGYYVGTELRERNDLKKVIAQTPQETEQDIERLKQQLEALKEERQAVLTEESFKVFPKRLKG</sequence>
<accession>A0A8H4BR56</accession>
<keyword evidence="1" id="KW-0175">Coiled coil</keyword>
<gene>
    <name evidence="3" type="ORF">FB192DRAFT_1442322</name>
</gene>
<feature type="coiled-coil region" evidence="1">
    <location>
        <begin position="45"/>
        <end position="72"/>
    </location>
</feature>
<evidence type="ECO:0000313" key="3">
    <source>
        <dbReference type="EMBL" id="KAF1806933.1"/>
    </source>
</evidence>
<feature type="transmembrane region" description="Helical" evidence="2">
    <location>
        <begin position="12"/>
        <end position="29"/>
    </location>
</feature>